<accession>A0A3S0QXY1</accession>
<feature type="transmembrane region" description="Helical" evidence="1">
    <location>
        <begin position="12"/>
        <end position="31"/>
    </location>
</feature>
<sequence>MNAAAQRRLTPACAAAVAVLGVVFLSLLFGVGRSVEWDPPRVTPPLPVMHNVALPSPPLLQTYSQVWEHPLFSSDRKPIVSSGNNEGVSIGDLQLTGVIITPTLRMALLGSAHDHDNNKSDTSQDVRVREGAMLPDSSWKLIKVLPRSAIFASSSGRTELKLPAGAPIDQKNASATNQAIPMGGPPSVGPMVPGPGMGTPVQQGVPLAPQPNDAQSQRLLKLRAAILKQRSQQPSGNAQGEH</sequence>
<keyword evidence="3" id="KW-1185">Reference proteome</keyword>
<protein>
    <submittedName>
        <fullName evidence="2">General secretion pathway protein GspN</fullName>
    </submittedName>
</protein>
<dbReference type="AlphaFoldDB" id="A0A3S0QXY1"/>
<organism evidence="2 3">
    <name type="scientific">Dyella dinghuensis</name>
    <dbReference type="NCBI Taxonomy" id="1920169"/>
    <lineage>
        <taxon>Bacteria</taxon>
        <taxon>Pseudomonadati</taxon>
        <taxon>Pseudomonadota</taxon>
        <taxon>Gammaproteobacteria</taxon>
        <taxon>Lysobacterales</taxon>
        <taxon>Rhodanobacteraceae</taxon>
        <taxon>Dyella</taxon>
    </lineage>
</organism>
<reference evidence="2 3" key="1">
    <citation type="submission" date="2018-12" db="EMBL/GenBank/DDBJ databases">
        <title>Dyella dinghuensis sp. nov. DHOA06 and Dyella choica sp. nov. 4M-K27, isolated from forest soil.</title>
        <authorList>
            <person name="Qiu L.-H."/>
            <person name="Gao Z.-H."/>
        </authorList>
    </citation>
    <scope>NUCLEOTIDE SEQUENCE [LARGE SCALE GENOMIC DNA]</scope>
    <source>
        <strain evidence="2 3">DHOA06</strain>
    </source>
</reference>
<evidence type="ECO:0000256" key="1">
    <source>
        <dbReference type="SAM" id="Phobius"/>
    </source>
</evidence>
<dbReference type="Proteomes" id="UP000267077">
    <property type="component" value="Unassembled WGS sequence"/>
</dbReference>
<dbReference type="OrthoDB" id="5951700at2"/>
<comment type="caution">
    <text evidence="2">The sequence shown here is derived from an EMBL/GenBank/DDBJ whole genome shotgun (WGS) entry which is preliminary data.</text>
</comment>
<dbReference type="EMBL" id="RYZR01000005">
    <property type="protein sequence ID" value="RUL64459.1"/>
    <property type="molecule type" value="Genomic_DNA"/>
</dbReference>
<keyword evidence="1" id="KW-0812">Transmembrane</keyword>
<dbReference type="RefSeq" id="WP_126673739.1">
    <property type="nucleotide sequence ID" value="NZ_RYZR01000005.1"/>
</dbReference>
<proteinExistence type="predicted"/>
<gene>
    <name evidence="2" type="ORF">EKH79_10545</name>
</gene>
<evidence type="ECO:0000313" key="3">
    <source>
        <dbReference type="Proteomes" id="UP000267077"/>
    </source>
</evidence>
<name>A0A3S0QXY1_9GAMM</name>
<keyword evidence="1" id="KW-1133">Transmembrane helix</keyword>
<keyword evidence="1" id="KW-0472">Membrane</keyword>
<evidence type="ECO:0000313" key="2">
    <source>
        <dbReference type="EMBL" id="RUL64459.1"/>
    </source>
</evidence>